<evidence type="ECO:0000313" key="3">
    <source>
        <dbReference type="Proteomes" id="UP000265618"/>
    </source>
</evidence>
<dbReference type="InterPro" id="IPR032675">
    <property type="entry name" value="LRR_dom_sf"/>
</dbReference>
<dbReference type="PANTHER" id="PTHR48010:SF58">
    <property type="entry name" value="RECEPTOR PROTEIN KINASE-LIKE PROTEIN ZAR1"/>
    <property type="match status" value="1"/>
</dbReference>
<dbReference type="Proteomes" id="UP000265618">
    <property type="component" value="Unassembled WGS sequence"/>
</dbReference>
<accession>A0A9K3GKT4</accession>
<name>A0A9K3GKT4_9EUKA</name>
<dbReference type="AlphaFoldDB" id="A0A9K3GKT4"/>
<evidence type="ECO:0000256" key="1">
    <source>
        <dbReference type="SAM" id="MobiDB-lite"/>
    </source>
</evidence>
<gene>
    <name evidence="2" type="ORF">KIPB_008528</name>
</gene>
<evidence type="ECO:0000313" key="2">
    <source>
        <dbReference type="EMBL" id="GIQ86638.1"/>
    </source>
</evidence>
<dbReference type="InterPro" id="IPR050994">
    <property type="entry name" value="At_inactive_RLKs"/>
</dbReference>
<feature type="region of interest" description="Disordered" evidence="1">
    <location>
        <begin position="863"/>
        <end position="904"/>
    </location>
</feature>
<reference evidence="2 3" key="1">
    <citation type="journal article" date="2018" name="PLoS ONE">
        <title>The draft genome of Kipferlia bialata reveals reductive genome evolution in fornicate parasites.</title>
        <authorList>
            <person name="Tanifuji G."/>
            <person name="Takabayashi S."/>
            <person name="Kume K."/>
            <person name="Takagi M."/>
            <person name="Nakayama T."/>
            <person name="Kamikawa R."/>
            <person name="Inagaki Y."/>
            <person name="Hashimoto T."/>
        </authorList>
    </citation>
    <scope>NUCLEOTIDE SEQUENCE [LARGE SCALE GENOMIC DNA]</scope>
    <source>
        <strain evidence="2">NY0173</strain>
    </source>
</reference>
<keyword evidence="3" id="KW-1185">Reference proteome</keyword>
<evidence type="ECO:0008006" key="4">
    <source>
        <dbReference type="Google" id="ProtNLM"/>
    </source>
</evidence>
<dbReference type="PANTHER" id="PTHR48010">
    <property type="entry name" value="OS05G0588300 PROTEIN"/>
    <property type="match status" value="1"/>
</dbReference>
<protein>
    <recommendedName>
        <fullName evidence="4">Carboxypeptidase regulatory-like domain-containing protein</fullName>
    </recommendedName>
</protein>
<dbReference type="SUPFAM" id="SSF49452">
    <property type="entry name" value="Starch-binding domain-like"/>
    <property type="match status" value="1"/>
</dbReference>
<dbReference type="OrthoDB" id="676979at2759"/>
<dbReference type="Pfam" id="PF13620">
    <property type="entry name" value="CarboxypepD_reg"/>
    <property type="match status" value="1"/>
</dbReference>
<dbReference type="SUPFAM" id="SSF52058">
    <property type="entry name" value="L domain-like"/>
    <property type="match status" value="1"/>
</dbReference>
<sequence length="904" mass="95125">MDDPEICNWHGVYCSEVGDVTGLILKDCGLAGQLPATLGCLGNLEFVSFENNNLVTLFPEELCENTLLRHINLDSAGIVGPLPECLCGMSSLVTLSVSENSLDSDIPQCMGGEGSTLETFRAHSSGLTGYLPPGLTDGTVQDVQVHCNPDLECPDVQEDPTTYFSCHTQDLSQCSISAYSTLDALTPEAVIYPCGGACGPYYLQTQECQLFVLSGTVAEYRSSETISDLTVSVYAPGSLESIASTVTSESGFYRLDITSYAGDYSTLRVEYQKDGYVQKQEVVDVPTCGFVTADTLLATVDGVPLPTCDTSLCVTALNACGEPTEGASVSVRNGQSTQTSLSDENGETCFTLSGVLSGATVRVSVTAMGQAPTVVSTEIGCSSNSVTVTLGCSEQSVFEVVVSTAFPYPSLASGALVTYTTLDGEQTVTGATNHWGAVYFSIPSDALGKEANLRVRGVDGFLQYTDPETYTLPCCNTKTLSLEVPCTEQSVAVSVSEDCSVSRPTLIEGIEVSFYDAYDPSTLLGTTTDSGLSLLPDASTYPLSSVKATFTFADTVYSRVLPLVCGVTEACIAVDCSHSLSGTVKSDSGEGLSGVIVSLDTTPEVYTTTDDDGNYTIHGALEGTYTVSITPPLGSKYGSTTDSILVPLCGEVTLDATLQCHSSRSLCVTVVDPCGVIPTDMTLLMYTGGNTYTGTLTTTGAVCWIDLEAGQVVLAWESDTYQGGSRSVYLDCGARTEQITLECREKRSLSVETTVVAGYTGLSPTAGVEVTWMAVSNTAWTSTVQTDANGVATFSSLPRVGVSYDITLTVPESLGVGTFEPYTIPDGPFTLSCCGAVTHQAVLVPTMPDIPDSISDGDVIEIPDELPDLDDLPDDLPDLPDDLPDLPDLPDEIPDLPNLPGLGF</sequence>
<dbReference type="GO" id="GO:0030246">
    <property type="term" value="F:carbohydrate binding"/>
    <property type="evidence" value="ECO:0007669"/>
    <property type="project" value="InterPro"/>
</dbReference>
<organism evidence="2 3">
    <name type="scientific">Kipferlia bialata</name>
    <dbReference type="NCBI Taxonomy" id="797122"/>
    <lineage>
        <taxon>Eukaryota</taxon>
        <taxon>Metamonada</taxon>
        <taxon>Carpediemonas-like organisms</taxon>
        <taxon>Kipferlia</taxon>
    </lineage>
</organism>
<dbReference type="EMBL" id="BDIP01002667">
    <property type="protein sequence ID" value="GIQ86638.1"/>
    <property type="molecule type" value="Genomic_DNA"/>
</dbReference>
<dbReference type="InterPro" id="IPR013784">
    <property type="entry name" value="Carb-bd-like_fold"/>
</dbReference>
<dbReference type="Gene3D" id="3.80.10.10">
    <property type="entry name" value="Ribonuclease Inhibitor"/>
    <property type="match status" value="1"/>
</dbReference>
<comment type="caution">
    <text evidence="2">The sequence shown here is derived from an EMBL/GenBank/DDBJ whole genome shotgun (WGS) entry which is preliminary data.</text>
</comment>
<feature type="compositionally biased region" description="Acidic residues" evidence="1">
    <location>
        <begin position="863"/>
        <end position="894"/>
    </location>
</feature>
<dbReference type="Gene3D" id="2.60.40.1120">
    <property type="entry name" value="Carboxypeptidase-like, regulatory domain"/>
    <property type="match status" value="1"/>
</dbReference>
<proteinExistence type="predicted"/>